<keyword evidence="3 4" id="KW-0732">Signal</keyword>
<feature type="signal peptide" evidence="4">
    <location>
        <begin position="1"/>
        <end position="31"/>
    </location>
</feature>
<dbReference type="PANTHER" id="PTHR30061:SF50">
    <property type="entry name" value="MALTOSE_MALTODEXTRIN-BINDING PERIPLASMIC PROTEIN"/>
    <property type="match status" value="1"/>
</dbReference>
<dbReference type="PANTHER" id="PTHR30061">
    <property type="entry name" value="MALTOSE-BINDING PERIPLASMIC PROTEIN"/>
    <property type="match status" value="1"/>
</dbReference>
<dbReference type="SUPFAM" id="SSF53850">
    <property type="entry name" value="Periplasmic binding protein-like II"/>
    <property type="match status" value="1"/>
</dbReference>
<keyword evidence="2" id="KW-0813">Transport</keyword>
<feature type="chain" id="PRO_5045652985" evidence="4">
    <location>
        <begin position="32"/>
        <end position="404"/>
    </location>
</feature>
<evidence type="ECO:0000256" key="2">
    <source>
        <dbReference type="ARBA" id="ARBA00022448"/>
    </source>
</evidence>
<dbReference type="Proteomes" id="UP001595987">
    <property type="component" value="Unassembled WGS sequence"/>
</dbReference>
<dbReference type="EMBL" id="JBHSGD010000004">
    <property type="protein sequence ID" value="MFC4652066.1"/>
    <property type="molecule type" value="Genomic_DNA"/>
</dbReference>
<sequence length="404" mass="42970">MNSFKKIALGGAAILSVATLAAVAGTHSASAATVKGTVKLYVDTQQKDAFSQVVKKFEKKYPKVKVSVIANSSGSANAKTDIAKDPSKYADVFAVPNDQLGDMATKGYINPISPKNTKAVKKAVTSVSFKGMEYKGKLYAYPSEIQAQTLFYNKSKLSASDVKSWDTLTSKGVVATDFTNAFNFYPVFFSAGTKLYGSTGEKLKGTTVSSDNGVTAMKWFAAQKANKGVMQTSNALNQLQSGKAQAILDGPWDTANIKKILGSNYAVAPYPTITLNGAQKQMQAFLGIHGFAVNSYAKNQAASQALAKYITSASAQMTLFKTVGLVPTSKADQKKSSVKADAEVKAVITMSKPGYSTLMPKLPEMATFWNDAAPLINGAYSGTIPASQYQAKLDTFQKAISVKN</sequence>
<reference evidence="6" key="1">
    <citation type="journal article" date="2019" name="Int. J. Syst. Evol. Microbiol.">
        <title>The Global Catalogue of Microorganisms (GCM) 10K type strain sequencing project: providing services to taxonomists for standard genome sequencing and annotation.</title>
        <authorList>
            <consortium name="The Broad Institute Genomics Platform"/>
            <consortium name="The Broad Institute Genome Sequencing Center for Infectious Disease"/>
            <person name="Wu L."/>
            <person name="Ma J."/>
        </authorList>
    </citation>
    <scope>NUCLEOTIDE SEQUENCE [LARGE SCALE GENOMIC DNA]</scope>
    <source>
        <strain evidence="6">CCUG 63287</strain>
    </source>
</reference>
<evidence type="ECO:0000256" key="3">
    <source>
        <dbReference type="ARBA" id="ARBA00022729"/>
    </source>
</evidence>
<gene>
    <name evidence="5" type="ORF">ACFO26_04020</name>
</gene>
<evidence type="ECO:0000313" key="5">
    <source>
        <dbReference type="EMBL" id="MFC4652066.1"/>
    </source>
</evidence>
<evidence type="ECO:0000313" key="6">
    <source>
        <dbReference type="Proteomes" id="UP001595987"/>
    </source>
</evidence>
<name>A0ABV9JCR2_9LACT</name>
<dbReference type="Pfam" id="PF13416">
    <property type="entry name" value="SBP_bac_8"/>
    <property type="match status" value="1"/>
</dbReference>
<evidence type="ECO:0000256" key="1">
    <source>
        <dbReference type="ARBA" id="ARBA00008520"/>
    </source>
</evidence>
<comment type="caution">
    <text evidence="5">The sequence shown here is derived from an EMBL/GenBank/DDBJ whole genome shotgun (WGS) entry which is preliminary data.</text>
</comment>
<organism evidence="5 6">
    <name type="scientific">Lactococcus nasutitermitis</name>
    <dbReference type="NCBI Taxonomy" id="1652957"/>
    <lineage>
        <taxon>Bacteria</taxon>
        <taxon>Bacillati</taxon>
        <taxon>Bacillota</taxon>
        <taxon>Bacilli</taxon>
        <taxon>Lactobacillales</taxon>
        <taxon>Streptococcaceae</taxon>
        <taxon>Lactococcus</taxon>
    </lineage>
</organism>
<evidence type="ECO:0000256" key="4">
    <source>
        <dbReference type="SAM" id="SignalP"/>
    </source>
</evidence>
<protein>
    <submittedName>
        <fullName evidence="5">Extracellular solute-binding protein</fullName>
    </submittedName>
</protein>
<dbReference type="Gene3D" id="3.40.190.10">
    <property type="entry name" value="Periplasmic binding protein-like II"/>
    <property type="match status" value="2"/>
</dbReference>
<dbReference type="InterPro" id="IPR006059">
    <property type="entry name" value="SBP"/>
</dbReference>
<comment type="similarity">
    <text evidence="1">Belongs to the bacterial solute-binding protein 1 family.</text>
</comment>
<proteinExistence type="inferred from homology"/>
<accession>A0ABV9JCR2</accession>
<dbReference type="RefSeq" id="WP_213533457.1">
    <property type="nucleotide sequence ID" value="NZ_BOVQ01000002.1"/>
</dbReference>
<keyword evidence="6" id="KW-1185">Reference proteome</keyword>